<dbReference type="OMA" id="WTQTQQQ"/>
<comment type="similarity">
    <text evidence="7">Belongs to the REI1 family.</text>
</comment>
<protein>
    <recommendedName>
        <fullName evidence="9">C2H2-type domain-containing protein</fullName>
    </recommendedName>
</protein>
<reference evidence="10" key="1">
    <citation type="submission" date="2022-01" db="UniProtKB">
        <authorList>
            <consortium name="EnsemblMetazoa"/>
        </authorList>
    </citation>
    <scope>IDENTIFICATION</scope>
</reference>
<dbReference type="KEGG" id="clec:106661063"/>
<keyword evidence="2" id="KW-0963">Cytoplasm</keyword>
<evidence type="ECO:0000256" key="3">
    <source>
        <dbReference type="ARBA" id="ARBA00022517"/>
    </source>
</evidence>
<dbReference type="Pfam" id="PF12756">
    <property type="entry name" value="zf-C2H2_2"/>
    <property type="match status" value="1"/>
</dbReference>
<name>A0A8I6R673_CIMLE</name>
<evidence type="ECO:0000256" key="4">
    <source>
        <dbReference type="ARBA" id="ARBA00022723"/>
    </source>
</evidence>
<feature type="compositionally biased region" description="Basic and acidic residues" evidence="8">
    <location>
        <begin position="116"/>
        <end position="131"/>
    </location>
</feature>
<dbReference type="PANTHER" id="PTHR13182:SF8">
    <property type="entry name" value="CYTOPLASMIC 60S SUBUNIT BIOGENESIS FACTOR ZNF622"/>
    <property type="match status" value="1"/>
</dbReference>
<dbReference type="GeneID" id="106661063"/>
<evidence type="ECO:0000256" key="5">
    <source>
        <dbReference type="ARBA" id="ARBA00022737"/>
    </source>
</evidence>
<feature type="domain" description="C2H2-type" evidence="9">
    <location>
        <begin position="70"/>
        <end position="92"/>
    </location>
</feature>
<sequence>MSNSFTCISCRVAFASAEIQRQHYKTDWHRYNLKRKVVHLPPVTAEDFELRVIQQRLNNEENSKDTSTFCKICRKAFSCNKAFENHLNSKKHKEKFTLANSENEETHGLNSISEPAKPKEYKERESKRHPEIEDEQTNIEEYSDIEEVDSDEWDDMEDVEEMEEISENNPILKDNCLFCAHHSPSMEENLNHMFIDHSFFIPDKSFNVDLMGLLLHLGEKVCKYYMCLWCNFRGKEFYSMEAAQTHMRDKGHCKILYEGPTVAEYSHYYNYATSYPDHNDEVNIDEEIENMELDGSDYQLALPSGATIGHRSLLPYYRQRLGPITPVTRSKNFKSYKVVQWKETNQALARRMKDTKRMTLIQGKFYMQVGVKANKLQKHFRPQVNF</sequence>
<feature type="region of interest" description="Disordered" evidence="8">
    <location>
        <begin position="100"/>
        <end position="134"/>
    </location>
</feature>
<dbReference type="SMART" id="SM00355">
    <property type="entry name" value="ZnF_C2H2"/>
    <property type="match status" value="3"/>
</dbReference>
<keyword evidence="11" id="KW-1185">Reference proteome</keyword>
<keyword evidence="3" id="KW-0690">Ribosome biogenesis</keyword>
<dbReference type="SMART" id="SM00451">
    <property type="entry name" value="ZnF_U1"/>
    <property type="match status" value="2"/>
</dbReference>
<evidence type="ECO:0000313" key="10">
    <source>
        <dbReference type="EnsemblMetazoa" id="XP_014239677.1"/>
    </source>
</evidence>
<dbReference type="GO" id="GO:0042273">
    <property type="term" value="P:ribosomal large subunit biogenesis"/>
    <property type="evidence" value="ECO:0007669"/>
    <property type="project" value="TreeGrafter"/>
</dbReference>
<evidence type="ECO:0000256" key="6">
    <source>
        <dbReference type="ARBA" id="ARBA00022833"/>
    </source>
</evidence>
<dbReference type="InterPro" id="IPR003604">
    <property type="entry name" value="Matrin/U1-like-C_Znf_C2H2"/>
</dbReference>
<keyword evidence="6" id="KW-0862">Zinc</keyword>
<proteinExistence type="inferred from homology"/>
<organism evidence="10 11">
    <name type="scientific">Cimex lectularius</name>
    <name type="common">Bed bug</name>
    <name type="synonym">Acanthia lectularia</name>
    <dbReference type="NCBI Taxonomy" id="79782"/>
    <lineage>
        <taxon>Eukaryota</taxon>
        <taxon>Metazoa</taxon>
        <taxon>Ecdysozoa</taxon>
        <taxon>Arthropoda</taxon>
        <taxon>Hexapoda</taxon>
        <taxon>Insecta</taxon>
        <taxon>Pterygota</taxon>
        <taxon>Neoptera</taxon>
        <taxon>Paraneoptera</taxon>
        <taxon>Hemiptera</taxon>
        <taxon>Heteroptera</taxon>
        <taxon>Panheteroptera</taxon>
        <taxon>Cimicomorpha</taxon>
        <taxon>Cimicidae</taxon>
        <taxon>Cimex</taxon>
    </lineage>
</organism>
<dbReference type="RefSeq" id="XP_014239677.1">
    <property type="nucleotide sequence ID" value="XM_014384191.2"/>
</dbReference>
<comment type="subcellular location">
    <subcellularLocation>
        <location evidence="1">Cytoplasm</location>
    </subcellularLocation>
</comment>
<dbReference type="Gene3D" id="3.30.160.60">
    <property type="entry name" value="Classic Zinc Finger"/>
    <property type="match status" value="1"/>
</dbReference>
<dbReference type="GO" id="GO:0003676">
    <property type="term" value="F:nucleic acid binding"/>
    <property type="evidence" value="ECO:0007669"/>
    <property type="project" value="InterPro"/>
</dbReference>
<evidence type="ECO:0000256" key="2">
    <source>
        <dbReference type="ARBA" id="ARBA00022490"/>
    </source>
</evidence>
<dbReference type="OrthoDB" id="19329at2759"/>
<dbReference type="InterPro" id="IPR040025">
    <property type="entry name" value="Znf622/Rei1/Reh1"/>
</dbReference>
<evidence type="ECO:0000256" key="1">
    <source>
        <dbReference type="ARBA" id="ARBA00004496"/>
    </source>
</evidence>
<dbReference type="GO" id="GO:0030687">
    <property type="term" value="C:preribosome, large subunit precursor"/>
    <property type="evidence" value="ECO:0007669"/>
    <property type="project" value="TreeGrafter"/>
</dbReference>
<dbReference type="GO" id="GO:0005737">
    <property type="term" value="C:cytoplasm"/>
    <property type="evidence" value="ECO:0007669"/>
    <property type="project" value="UniProtKB-SubCell"/>
</dbReference>
<dbReference type="EnsemblMetazoa" id="XM_014384191.2">
    <property type="protein sequence ID" value="XP_014239677.1"/>
    <property type="gene ID" value="LOC106661063"/>
</dbReference>
<dbReference type="InterPro" id="IPR041661">
    <property type="entry name" value="ZN622/Rei1/Reh1_Znf-C2H2"/>
</dbReference>
<feature type="domain" description="C2H2-type" evidence="9">
    <location>
        <begin position="7"/>
        <end position="29"/>
    </location>
</feature>
<dbReference type="AlphaFoldDB" id="A0A8I6R673"/>
<dbReference type="SUPFAM" id="SSF57667">
    <property type="entry name" value="beta-beta-alpha zinc fingers"/>
    <property type="match status" value="2"/>
</dbReference>
<evidence type="ECO:0000256" key="7">
    <source>
        <dbReference type="ARBA" id="ARBA00034126"/>
    </source>
</evidence>
<dbReference type="Pfam" id="PF12874">
    <property type="entry name" value="zf-met"/>
    <property type="match status" value="1"/>
</dbReference>
<dbReference type="InterPro" id="IPR013087">
    <property type="entry name" value="Znf_C2H2_type"/>
</dbReference>
<keyword evidence="5" id="KW-0677">Repeat</keyword>
<dbReference type="Proteomes" id="UP000494040">
    <property type="component" value="Unassembled WGS sequence"/>
</dbReference>
<dbReference type="PROSITE" id="PS00028">
    <property type="entry name" value="ZINC_FINGER_C2H2_1"/>
    <property type="match status" value="2"/>
</dbReference>
<evidence type="ECO:0000313" key="11">
    <source>
        <dbReference type="Proteomes" id="UP000494040"/>
    </source>
</evidence>
<accession>A0A8I6R673</accession>
<dbReference type="GO" id="GO:0008270">
    <property type="term" value="F:zinc ion binding"/>
    <property type="evidence" value="ECO:0007669"/>
    <property type="project" value="InterPro"/>
</dbReference>
<evidence type="ECO:0000259" key="9">
    <source>
        <dbReference type="PROSITE" id="PS00028"/>
    </source>
</evidence>
<keyword evidence="4" id="KW-0479">Metal-binding</keyword>
<evidence type="ECO:0000256" key="8">
    <source>
        <dbReference type="SAM" id="MobiDB-lite"/>
    </source>
</evidence>
<dbReference type="InterPro" id="IPR036236">
    <property type="entry name" value="Znf_C2H2_sf"/>
</dbReference>
<dbReference type="PANTHER" id="PTHR13182">
    <property type="entry name" value="ZINC FINGER PROTEIN 622"/>
    <property type="match status" value="1"/>
</dbReference>